<feature type="transmembrane region" description="Helical" evidence="6">
    <location>
        <begin position="361"/>
        <end position="383"/>
    </location>
</feature>
<gene>
    <name evidence="8" type="ORF">Vbra_1037</name>
</gene>
<evidence type="ECO:0000259" key="7">
    <source>
        <dbReference type="Pfam" id="PF00892"/>
    </source>
</evidence>
<reference evidence="8 9" key="1">
    <citation type="submission" date="2014-11" db="EMBL/GenBank/DDBJ databases">
        <authorList>
            <person name="Zhu J."/>
            <person name="Qi W."/>
            <person name="Song R."/>
        </authorList>
    </citation>
    <scope>NUCLEOTIDE SEQUENCE [LARGE SCALE GENOMIC DNA]</scope>
</reference>
<dbReference type="OrthoDB" id="439527at2759"/>
<feature type="transmembrane region" description="Helical" evidence="6">
    <location>
        <begin position="458"/>
        <end position="477"/>
    </location>
</feature>
<evidence type="ECO:0000256" key="6">
    <source>
        <dbReference type="SAM" id="Phobius"/>
    </source>
</evidence>
<feature type="transmembrane region" description="Helical" evidence="6">
    <location>
        <begin position="489"/>
        <end position="511"/>
    </location>
</feature>
<dbReference type="STRING" id="1169540.A0A0G4GPS4"/>
<dbReference type="InterPro" id="IPR000620">
    <property type="entry name" value="EamA_dom"/>
</dbReference>
<evidence type="ECO:0000313" key="9">
    <source>
        <dbReference type="Proteomes" id="UP000041254"/>
    </source>
</evidence>
<dbReference type="GO" id="GO:0016020">
    <property type="term" value="C:membrane"/>
    <property type="evidence" value="ECO:0007669"/>
    <property type="project" value="UniProtKB-SubCell"/>
</dbReference>
<feature type="transmembrane region" description="Helical" evidence="6">
    <location>
        <begin position="392"/>
        <end position="414"/>
    </location>
</feature>
<dbReference type="OMA" id="EAICAIL"/>
<comment type="subcellular location">
    <subcellularLocation>
        <location evidence="1">Membrane</location>
        <topology evidence="1">Multi-pass membrane protein</topology>
    </subcellularLocation>
</comment>
<dbReference type="AlphaFoldDB" id="A0A0G4GPS4"/>
<dbReference type="EMBL" id="CDMY01000748">
    <property type="protein sequence ID" value="CEM32349.1"/>
    <property type="molecule type" value="Genomic_DNA"/>
</dbReference>
<feature type="domain" description="EamA" evidence="7">
    <location>
        <begin position="262"/>
        <end position="406"/>
    </location>
</feature>
<protein>
    <recommendedName>
        <fullName evidence="7">EamA domain-containing protein</fullName>
    </recommendedName>
</protein>
<name>A0A0G4GPS4_VITBC</name>
<evidence type="ECO:0000256" key="2">
    <source>
        <dbReference type="ARBA" id="ARBA00022692"/>
    </source>
</evidence>
<evidence type="ECO:0000256" key="5">
    <source>
        <dbReference type="SAM" id="MobiDB-lite"/>
    </source>
</evidence>
<evidence type="ECO:0000256" key="4">
    <source>
        <dbReference type="ARBA" id="ARBA00023136"/>
    </source>
</evidence>
<keyword evidence="9" id="KW-1185">Reference proteome</keyword>
<keyword evidence="4 6" id="KW-0472">Membrane</keyword>
<evidence type="ECO:0000313" key="8">
    <source>
        <dbReference type="EMBL" id="CEM32349.1"/>
    </source>
</evidence>
<dbReference type="Proteomes" id="UP000041254">
    <property type="component" value="Unassembled WGS sequence"/>
</dbReference>
<keyword evidence="2 6" id="KW-0812">Transmembrane</keyword>
<dbReference type="Pfam" id="PF00892">
    <property type="entry name" value="EamA"/>
    <property type="match status" value="2"/>
</dbReference>
<dbReference type="VEuPathDB" id="CryptoDB:Vbra_1037"/>
<dbReference type="PhylomeDB" id="A0A0G4GPS4"/>
<feature type="compositionally biased region" description="Polar residues" evidence="5">
    <location>
        <begin position="33"/>
        <end position="48"/>
    </location>
</feature>
<feature type="domain" description="EamA" evidence="7">
    <location>
        <begin position="428"/>
        <end position="563"/>
    </location>
</feature>
<feature type="transmembrane region" description="Helical" evidence="6">
    <location>
        <begin position="334"/>
        <end position="355"/>
    </location>
</feature>
<dbReference type="InterPro" id="IPR037185">
    <property type="entry name" value="EmrE-like"/>
</dbReference>
<feature type="transmembrane region" description="Helical" evidence="6">
    <location>
        <begin position="426"/>
        <end position="446"/>
    </location>
</feature>
<dbReference type="InParanoid" id="A0A0G4GPS4"/>
<feature type="region of interest" description="Disordered" evidence="5">
    <location>
        <begin position="19"/>
        <end position="60"/>
    </location>
</feature>
<feature type="transmembrane region" description="Helical" evidence="6">
    <location>
        <begin position="547"/>
        <end position="566"/>
    </location>
</feature>
<feature type="transmembrane region" description="Helical" evidence="6">
    <location>
        <begin position="258"/>
        <end position="282"/>
    </location>
</feature>
<sequence length="570" mass="61335">MADSLSSQRILTLKEKDNTTSLCTPDTVGAMPLQQSDKTTAQDSSTSPAHGEAVSASTRGLASSMRTLSAPLGPVAPQSLSTTLLENVVDTGRLEKRHQAQAQAQAHHTVDVGGPLLDHGGGASGRHMSMPPVVAKPPAGRDRPAMGRLSSVDQLILGEYNDYLIREVTNEQDTSLLASTASGGDMSDFSSYHQYQWDDLGDAYHSLDGGDVTDVRRYSSLDALGVSDSRRAVAQIQGYRATPADPLTLLSPGEIRRAAVVGLTMCVLSTACFATMSLFVKLNALAHIGSAETMFLRCCFQFLVTLVWIKLGTLPHQPLDKPILPPPTRRMPHLRYWVILRGVVDCIGVSCYYVALTKLSLAYATILYFTAPFFAGITSRLLIKEPYGLAEALYGIGAIFGVALSSIGESGAAGSPGTPTDRADQIVGIVCALFGAFCQGLTFCFIRKIGLRAHYLQLVNAFASAGIALMPIFLLIQGHWPWEDTRARWTWVVMVYTLCIGTFATIGQLFLNLGAQRIKASVASLLRTLDILFTLILQMLVLNEPPPVLSCVGCFVIILCCTLSAGSRHH</sequence>
<accession>A0A0G4GPS4</accession>
<organism evidence="8 9">
    <name type="scientific">Vitrella brassicaformis (strain CCMP3155)</name>
    <dbReference type="NCBI Taxonomy" id="1169540"/>
    <lineage>
        <taxon>Eukaryota</taxon>
        <taxon>Sar</taxon>
        <taxon>Alveolata</taxon>
        <taxon>Colpodellida</taxon>
        <taxon>Vitrellaceae</taxon>
        <taxon>Vitrella</taxon>
    </lineage>
</organism>
<dbReference type="SUPFAM" id="SSF103481">
    <property type="entry name" value="Multidrug resistance efflux transporter EmrE"/>
    <property type="match status" value="2"/>
</dbReference>
<evidence type="ECO:0000256" key="3">
    <source>
        <dbReference type="ARBA" id="ARBA00022989"/>
    </source>
</evidence>
<dbReference type="PANTHER" id="PTHR22911:SF6">
    <property type="entry name" value="SOLUTE CARRIER FAMILY 35 MEMBER G1"/>
    <property type="match status" value="1"/>
</dbReference>
<evidence type="ECO:0000256" key="1">
    <source>
        <dbReference type="ARBA" id="ARBA00004141"/>
    </source>
</evidence>
<dbReference type="PANTHER" id="PTHR22911">
    <property type="entry name" value="ACYL-MALONYL CONDENSING ENZYME-RELATED"/>
    <property type="match status" value="1"/>
</dbReference>
<keyword evidence="3 6" id="KW-1133">Transmembrane helix</keyword>
<feature type="transmembrane region" description="Helical" evidence="6">
    <location>
        <begin position="523"/>
        <end position="541"/>
    </location>
</feature>
<proteinExistence type="predicted"/>